<name>A0ACB9T9E2_HOLOL</name>
<organism evidence="1 2">
    <name type="scientific">Holotrichia oblita</name>
    <name type="common">Chafer beetle</name>
    <dbReference type="NCBI Taxonomy" id="644536"/>
    <lineage>
        <taxon>Eukaryota</taxon>
        <taxon>Metazoa</taxon>
        <taxon>Ecdysozoa</taxon>
        <taxon>Arthropoda</taxon>
        <taxon>Hexapoda</taxon>
        <taxon>Insecta</taxon>
        <taxon>Pterygota</taxon>
        <taxon>Neoptera</taxon>
        <taxon>Endopterygota</taxon>
        <taxon>Coleoptera</taxon>
        <taxon>Polyphaga</taxon>
        <taxon>Scarabaeiformia</taxon>
        <taxon>Scarabaeidae</taxon>
        <taxon>Melolonthinae</taxon>
        <taxon>Holotrichia</taxon>
    </lineage>
</organism>
<evidence type="ECO:0000313" key="2">
    <source>
        <dbReference type="Proteomes" id="UP001056778"/>
    </source>
</evidence>
<dbReference type="Proteomes" id="UP001056778">
    <property type="component" value="Chromosome 4"/>
</dbReference>
<sequence length="180" mass="19994">MKMNYLTNLGQSVYNVDETGLQLNNQPSHVLAEKRAKDVVKITSGEKGETISCIACCNAEGVFLPSVCVFKGKNLKSEWTDSMTPGSHIVMAQKSVYVTATIFLNWFTKHFLPRKDEGKALLILDGHSSHSSSVVLETAEAANVILLCLPPHMTHYLQPLDRAFFKYLKTLSSSQRMDAE</sequence>
<gene>
    <name evidence="1" type="ORF">MML48_4g00000394</name>
</gene>
<reference evidence="1" key="1">
    <citation type="submission" date="2022-04" db="EMBL/GenBank/DDBJ databases">
        <title>Chromosome-scale genome assembly of Holotrichia oblita Faldermann.</title>
        <authorList>
            <person name="Rongchong L."/>
        </authorList>
    </citation>
    <scope>NUCLEOTIDE SEQUENCE</scope>
    <source>
        <strain evidence="1">81SQS9</strain>
    </source>
</reference>
<keyword evidence="2" id="KW-1185">Reference proteome</keyword>
<protein>
    <submittedName>
        <fullName evidence="1">Uncharacterized protein</fullName>
    </submittedName>
</protein>
<comment type="caution">
    <text evidence="1">The sequence shown here is derived from an EMBL/GenBank/DDBJ whole genome shotgun (WGS) entry which is preliminary data.</text>
</comment>
<evidence type="ECO:0000313" key="1">
    <source>
        <dbReference type="EMBL" id="KAI4463339.1"/>
    </source>
</evidence>
<dbReference type="EMBL" id="CM043018">
    <property type="protein sequence ID" value="KAI4463339.1"/>
    <property type="molecule type" value="Genomic_DNA"/>
</dbReference>
<accession>A0ACB9T9E2</accession>
<proteinExistence type="predicted"/>